<reference evidence="1" key="1">
    <citation type="journal article" date="2021" name="Proc. Natl. Acad. Sci. U.S.A.">
        <title>A Catalog of Tens of Thousands of Viruses from Human Metagenomes Reveals Hidden Associations with Chronic Diseases.</title>
        <authorList>
            <person name="Tisza M.J."/>
            <person name="Buck C.B."/>
        </authorList>
    </citation>
    <scope>NUCLEOTIDE SEQUENCE</scope>
    <source>
        <strain evidence="1">CtHjK2</strain>
    </source>
</reference>
<sequence length="181" mass="21983">MKKLALSTKYITDREFWAYGNWYDSTHFRGTECKQGYFLCSSWEELWSLLYYVNGSNDTTQYNEVEDTYIYSQGDRFEGLELDDIVEMYTEDDYQELCDDFMRDDSVNHHIFFELTDDDFRMLKDDLKRGWAPDLLQFINDHKERENDILEWVLLDAENYTINYSFDDERCKDDLSLFIYD</sequence>
<evidence type="ECO:0000313" key="1">
    <source>
        <dbReference type="EMBL" id="DAF53325.1"/>
    </source>
</evidence>
<organism evidence="1">
    <name type="scientific">Siphoviridae sp. ctHjK2</name>
    <dbReference type="NCBI Taxonomy" id="2827831"/>
    <lineage>
        <taxon>Viruses</taxon>
        <taxon>Duplodnaviria</taxon>
        <taxon>Heunggongvirae</taxon>
        <taxon>Uroviricota</taxon>
        <taxon>Caudoviricetes</taxon>
    </lineage>
</organism>
<name>A0A8S5SQJ7_9CAUD</name>
<protein>
    <submittedName>
        <fullName evidence="1">Uncharacterized protein</fullName>
    </submittedName>
</protein>
<proteinExistence type="predicted"/>
<dbReference type="EMBL" id="BK032651">
    <property type="protein sequence ID" value="DAF53325.1"/>
    <property type="molecule type" value="Genomic_DNA"/>
</dbReference>
<accession>A0A8S5SQJ7</accession>